<sequence length="194" mass="21565">ENMKCVVQESVIRKCDEFVINFINSNTSRVMGNIFHDKNWKETEAELVKVTDRILGTLGEILNNPAFSTSASRSEQSEGTYITDVIVPLLRSTLGNLPNGMDEMRIGKKPDIMGLLKSDEKSIELLYIESSRIICSKSKKDDDDVKLWRETLDGASFIGLSCRPSHQFGVVGIQVAGTVMRLNVLVKDSAGIPR</sequence>
<comment type="caution">
    <text evidence="1">The sequence shown here is derived from an EMBL/GenBank/DDBJ whole genome shotgun (WGS) entry which is preliminary data.</text>
</comment>
<dbReference type="EMBL" id="CAJVPJ010005479">
    <property type="protein sequence ID" value="CAG8661812.1"/>
    <property type="molecule type" value="Genomic_DNA"/>
</dbReference>
<dbReference type="OrthoDB" id="2434299at2759"/>
<protein>
    <submittedName>
        <fullName evidence="1">1212_t:CDS:1</fullName>
    </submittedName>
</protein>
<dbReference type="AlphaFoldDB" id="A0A9N9E6L7"/>
<keyword evidence="2" id="KW-1185">Reference proteome</keyword>
<reference evidence="1" key="1">
    <citation type="submission" date="2021-06" db="EMBL/GenBank/DDBJ databases">
        <authorList>
            <person name="Kallberg Y."/>
            <person name="Tangrot J."/>
            <person name="Rosling A."/>
        </authorList>
    </citation>
    <scope>NUCLEOTIDE SEQUENCE</scope>
    <source>
        <strain evidence="1">IA702</strain>
    </source>
</reference>
<evidence type="ECO:0000313" key="1">
    <source>
        <dbReference type="EMBL" id="CAG8661812.1"/>
    </source>
</evidence>
<name>A0A9N9E6L7_9GLOM</name>
<organism evidence="1 2">
    <name type="scientific">Paraglomus occultum</name>
    <dbReference type="NCBI Taxonomy" id="144539"/>
    <lineage>
        <taxon>Eukaryota</taxon>
        <taxon>Fungi</taxon>
        <taxon>Fungi incertae sedis</taxon>
        <taxon>Mucoromycota</taxon>
        <taxon>Glomeromycotina</taxon>
        <taxon>Glomeromycetes</taxon>
        <taxon>Paraglomerales</taxon>
        <taxon>Paraglomeraceae</taxon>
        <taxon>Paraglomus</taxon>
    </lineage>
</organism>
<gene>
    <name evidence="1" type="ORF">POCULU_LOCUS10500</name>
</gene>
<accession>A0A9N9E6L7</accession>
<dbReference type="Proteomes" id="UP000789572">
    <property type="component" value="Unassembled WGS sequence"/>
</dbReference>
<feature type="non-terminal residue" evidence="1">
    <location>
        <position position="194"/>
    </location>
</feature>
<evidence type="ECO:0000313" key="2">
    <source>
        <dbReference type="Proteomes" id="UP000789572"/>
    </source>
</evidence>
<feature type="non-terminal residue" evidence="1">
    <location>
        <position position="1"/>
    </location>
</feature>
<proteinExistence type="predicted"/>